<gene>
    <name evidence="11" type="ORF">LIPSTDRAFT_4764</name>
</gene>
<feature type="region of interest" description="Disordered" evidence="9">
    <location>
        <begin position="497"/>
        <end position="562"/>
    </location>
</feature>
<dbReference type="FunFam" id="2.130.10.10:FF:000596">
    <property type="entry name" value="Eukaryotic translation initiation factor 2A"/>
    <property type="match status" value="1"/>
</dbReference>
<accession>A0A1E3Q1J1</accession>
<evidence type="ECO:0000313" key="12">
    <source>
        <dbReference type="Proteomes" id="UP000094385"/>
    </source>
</evidence>
<dbReference type="EMBL" id="KV454297">
    <property type="protein sequence ID" value="ODQ71531.1"/>
    <property type="molecule type" value="Genomic_DNA"/>
</dbReference>
<sequence length="617" mass="68129">MASVPQFYFRTSKIIGLTDAAPRYEDVEGFQQPTGNLRTCTYSPSGGHFAYTTVDDVKIIDSTSGAVSQTIPVPNVYEVGFSPKGSYLCTYERPVKLDDGQNAHHNFKVWDVATGEKISQFVQKNQTMANFQFTYDEKFCARLVPNELQFYETKKLGGPASHKLRVEGCTAFAISPGHSYYIAIFVPERKGKPAVVDVYNAPNFARPLSTKSLFKAERVVLKWNNLGTSLLVLTMTEVDQTGKSYYGESTLHLRGIAGNFDSRITLDKEGPIHDVAWCPDSKEFAVVYGYMPAKTMIFNYRGETIRTLPLGPRNTILYSPHGRFLILAGFGNLQGEVDIYDRQNAYKKVSTIDASNTSVCEWSPDGRYILFATTSPRLRVDNGVKIFHVTGKLAFVREMTELFSASWRPESPDIYPLRSAISPAPEPHVSATAVEVKTPAKSAGAYRPPHARGSATPLLFKREDEGGFAVNAVDAAQQRVKAMRTVPGAASIEDDAAGEEGLSKTALRNKKKREAKKAREAAEAAAVSEKVKEPVATNGTSTPPPPPPGLGITKNGITFKNPQDEKKYRGLMKKLRAIEDLKLRLDKGEKLEETQETKINTETSVRSELAALGWKEK</sequence>
<dbReference type="Proteomes" id="UP000094385">
    <property type="component" value="Unassembled WGS sequence"/>
</dbReference>
<comment type="function">
    <text evidence="8">Functions in the early steps of protein synthesis of a small number of specific mRNAs. Acts by directing the binding of methionyl-tRNAi to 40S ribosomal subunits. In contrast to the eIF-2 complex, it binds methionyl-tRNAi to 40S subunits in a codon-dependent manner, whereas the eIF-2 complex binds methionyl-tRNAi to 40S subunits in a GTP-dependent manner.</text>
</comment>
<dbReference type="GO" id="GO:0022627">
    <property type="term" value="C:cytosolic small ribosomal subunit"/>
    <property type="evidence" value="ECO:0007669"/>
    <property type="project" value="TreeGrafter"/>
</dbReference>
<evidence type="ECO:0000256" key="8">
    <source>
        <dbReference type="PIRNR" id="PIRNR017222"/>
    </source>
</evidence>
<dbReference type="InterPro" id="IPR013979">
    <property type="entry name" value="TIF_beta_prop-like"/>
</dbReference>
<dbReference type="SUPFAM" id="SSF82171">
    <property type="entry name" value="DPP6 N-terminal domain-like"/>
    <property type="match status" value="1"/>
</dbReference>
<feature type="compositionally biased region" description="Basic residues" evidence="9">
    <location>
        <begin position="507"/>
        <end position="516"/>
    </location>
</feature>
<evidence type="ECO:0000256" key="3">
    <source>
        <dbReference type="ARBA" id="ARBA00022540"/>
    </source>
</evidence>
<evidence type="ECO:0000256" key="5">
    <source>
        <dbReference type="ARBA" id="ARBA00022737"/>
    </source>
</evidence>
<proteinExistence type="inferred from homology"/>
<evidence type="ECO:0000256" key="4">
    <source>
        <dbReference type="ARBA" id="ARBA00022574"/>
    </source>
</evidence>
<dbReference type="GO" id="GO:0003729">
    <property type="term" value="F:mRNA binding"/>
    <property type="evidence" value="ECO:0007669"/>
    <property type="project" value="TreeGrafter"/>
</dbReference>
<dbReference type="AlphaFoldDB" id="A0A1E3Q1J1"/>
<dbReference type="PIRSF" id="PIRSF017222">
    <property type="entry name" value="eIF2A"/>
    <property type="match status" value="1"/>
</dbReference>
<reference evidence="11 12" key="1">
    <citation type="journal article" date="2016" name="Proc. Natl. Acad. Sci. U.S.A.">
        <title>Comparative genomics of biotechnologically important yeasts.</title>
        <authorList>
            <person name="Riley R."/>
            <person name="Haridas S."/>
            <person name="Wolfe K.H."/>
            <person name="Lopes M.R."/>
            <person name="Hittinger C.T."/>
            <person name="Goeker M."/>
            <person name="Salamov A.A."/>
            <person name="Wisecaver J.H."/>
            <person name="Long T.M."/>
            <person name="Calvey C.H."/>
            <person name="Aerts A.L."/>
            <person name="Barry K.W."/>
            <person name="Choi C."/>
            <person name="Clum A."/>
            <person name="Coughlan A.Y."/>
            <person name="Deshpande S."/>
            <person name="Douglass A.P."/>
            <person name="Hanson S.J."/>
            <person name="Klenk H.-P."/>
            <person name="LaButti K.M."/>
            <person name="Lapidus A."/>
            <person name="Lindquist E.A."/>
            <person name="Lipzen A.M."/>
            <person name="Meier-Kolthoff J.P."/>
            <person name="Ohm R.A."/>
            <person name="Otillar R.P."/>
            <person name="Pangilinan J.L."/>
            <person name="Peng Y."/>
            <person name="Rokas A."/>
            <person name="Rosa C.A."/>
            <person name="Scheuner C."/>
            <person name="Sibirny A.A."/>
            <person name="Slot J.C."/>
            <person name="Stielow J.B."/>
            <person name="Sun H."/>
            <person name="Kurtzman C.P."/>
            <person name="Blackwell M."/>
            <person name="Grigoriev I.V."/>
            <person name="Jeffries T.W."/>
        </authorList>
    </citation>
    <scope>NUCLEOTIDE SEQUENCE [LARGE SCALE GENOMIC DNA]</scope>
    <source>
        <strain evidence="11 12">NRRL Y-11557</strain>
    </source>
</reference>
<dbReference type="STRING" id="675824.A0A1E3Q1J1"/>
<keyword evidence="3 8" id="KW-0396">Initiation factor</keyword>
<keyword evidence="5" id="KW-0677">Repeat</keyword>
<evidence type="ECO:0000256" key="9">
    <source>
        <dbReference type="SAM" id="MobiDB-lite"/>
    </source>
</evidence>
<dbReference type="InterPro" id="IPR015943">
    <property type="entry name" value="WD40/YVTN_repeat-like_dom_sf"/>
</dbReference>
<protein>
    <recommendedName>
        <fullName evidence="2 8">Eukaryotic translation initiation factor 2A</fullName>
        <shortName evidence="8">eIF-2A</shortName>
    </recommendedName>
</protein>
<evidence type="ECO:0000256" key="6">
    <source>
        <dbReference type="ARBA" id="ARBA00022845"/>
    </source>
</evidence>
<dbReference type="GO" id="GO:0043022">
    <property type="term" value="F:ribosome binding"/>
    <property type="evidence" value="ECO:0007669"/>
    <property type="project" value="UniProtKB-UniRule"/>
</dbReference>
<dbReference type="Gene3D" id="2.130.10.10">
    <property type="entry name" value="YVTN repeat-like/Quinoprotein amine dehydrogenase"/>
    <property type="match status" value="2"/>
</dbReference>
<dbReference type="PANTHER" id="PTHR13227:SF0">
    <property type="entry name" value="EUKARYOTIC TRANSLATION INITIATION FACTOR 2A"/>
    <property type="match status" value="1"/>
</dbReference>
<dbReference type="Pfam" id="PF08662">
    <property type="entry name" value="eIF2A"/>
    <property type="match status" value="1"/>
</dbReference>
<keyword evidence="7 8" id="KW-0648">Protein biosynthesis</keyword>
<dbReference type="OrthoDB" id="2194683at2759"/>
<dbReference type="GO" id="GO:0003743">
    <property type="term" value="F:translation initiation factor activity"/>
    <property type="evidence" value="ECO:0007669"/>
    <property type="project" value="UniProtKB-UniRule"/>
</dbReference>
<keyword evidence="4" id="KW-0853">WD repeat</keyword>
<feature type="domain" description="Translation initiation factor beta propellor-like" evidence="10">
    <location>
        <begin position="211"/>
        <end position="404"/>
    </location>
</feature>
<keyword evidence="12" id="KW-1185">Reference proteome</keyword>
<organism evidence="11 12">
    <name type="scientific">Lipomyces starkeyi NRRL Y-11557</name>
    <dbReference type="NCBI Taxonomy" id="675824"/>
    <lineage>
        <taxon>Eukaryota</taxon>
        <taxon>Fungi</taxon>
        <taxon>Dikarya</taxon>
        <taxon>Ascomycota</taxon>
        <taxon>Saccharomycotina</taxon>
        <taxon>Lipomycetes</taxon>
        <taxon>Lipomycetales</taxon>
        <taxon>Lipomycetaceae</taxon>
        <taxon>Lipomyces</taxon>
    </lineage>
</organism>
<dbReference type="GO" id="GO:0000049">
    <property type="term" value="F:tRNA binding"/>
    <property type="evidence" value="ECO:0007669"/>
    <property type="project" value="UniProtKB-UniRule"/>
</dbReference>
<dbReference type="PANTHER" id="PTHR13227">
    <property type="entry name" value="EUKARYOTIC TRANSLATION INITIATION FACTOR 2A"/>
    <property type="match status" value="1"/>
</dbReference>
<comment type="similarity">
    <text evidence="1 8">Belongs to the WD repeat EIF2A family.</text>
</comment>
<evidence type="ECO:0000256" key="1">
    <source>
        <dbReference type="ARBA" id="ARBA00009573"/>
    </source>
</evidence>
<name>A0A1E3Q1J1_LIPST</name>
<keyword evidence="6 8" id="KW-0810">Translation regulation</keyword>
<dbReference type="GO" id="GO:0017148">
    <property type="term" value="P:negative regulation of translation"/>
    <property type="evidence" value="ECO:0007669"/>
    <property type="project" value="EnsemblFungi"/>
</dbReference>
<evidence type="ECO:0000256" key="2">
    <source>
        <dbReference type="ARBA" id="ARBA00013819"/>
    </source>
</evidence>
<evidence type="ECO:0000256" key="7">
    <source>
        <dbReference type="ARBA" id="ARBA00022917"/>
    </source>
</evidence>
<evidence type="ECO:0000259" key="10">
    <source>
        <dbReference type="Pfam" id="PF08662"/>
    </source>
</evidence>
<dbReference type="InterPro" id="IPR011387">
    <property type="entry name" value="TIF2A"/>
</dbReference>
<evidence type="ECO:0000313" key="11">
    <source>
        <dbReference type="EMBL" id="ODQ71531.1"/>
    </source>
</evidence>